<sequence length="92" mass="10996">MSDDVHYIQFIKTIDSAYQLYRILQVGEKLSVFRSGERVRITSVDEPNKVYKIKKIKTTRKGGILYLLKSLEKNPILRMYYEDKKLLLERIR</sequence>
<dbReference type="EMBL" id="LN890280">
    <property type="protein sequence ID" value="CUR51562.1"/>
    <property type="molecule type" value="Genomic_DNA"/>
</dbReference>
<evidence type="ECO:0000313" key="1">
    <source>
        <dbReference type="EMBL" id="CUR51562.1"/>
    </source>
</evidence>
<accession>A0A128A2K4</accession>
<organism evidence="1 2">
    <name type="scientific">Nitrosotalea devaniterrae</name>
    <dbReference type="NCBI Taxonomy" id="1078905"/>
    <lineage>
        <taxon>Archaea</taxon>
        <taxon>Nitrososphaerota</taxon>
        <taxon>Nitrososphaeria</taxon>
        <taxon>Nitrosotaleales</taxon>
        <taxon>Nitrosotaleaceae</taxon>
        <taxon>Nitrosotalea</taxon>
    </lineage>
</organism>
<keyword evidence="2" id="KW-1185">Reference proteome</keyword>
<gene>
    <name evidence="1" type="ORF">NDEV_0797</name>
</gene>
<protein>
    <submittedName>
        <fullName evidence="1">Uncharacterized protein</fullName>
    </submittedName>
</protein>
<reference evidence="2" key="1">
    <citation type="submission" date="2015-10" db="EMBL/GenBank/DDBJ databases">
        <authorList>
            <person name="Lehtovirta-Morley L.E."/>
            <person name="Vieille C."/>
        </authorList>
    </citation>
    <scope>NUCLEOTIDE SEQUENCE [LARGE SCALE GENOMIC DNA]</scope>
</reference>
<proteinExistence type="predicted"/>
<dbReference type="AlphaFoldDB" id="A0A128A2K4"/>
<name>A0A128A2K4_9ARCH</name>
<evidence type="ECO:0000313" key="2">
    <source>
        <dbReference type="Proteomes" id="UP000196239"/>
    </source>
</evidence>
<dbReference type="KEGG" id="ndv:NDEV_0797"/>
<dbReference type="Proteomes" id="UP000196239">
    <property type="component" value="Chromosome 1"/>
</dbReference>